<protein>
    <submittedName>
        <fullName evidence="4">Uncharacterized protein</fullName>
    </submittedName>
</protein>
<dbReference type="Proteomes" id="UP000800094">
    <property type="component" value="Unassembled WGS sequence"/>
</dbReference>
<sequence length="207" mass="22089">MSPVLSSLVVAMLLCNDVWEVYGVAVGSESLCMTCISEFSGSIVSRMMRNATMAPFETPSALSRPLSLASPPPLLTTASFASSTGGSTLPNSISTTLAVAVASSTAPSATAKPNHELPTSAKIGIGAVVGVLGLALFLVAFEACYLRRRRRTRALERAVEEVERGMDKGSEERIVLESRVSIVFEDDGHEEEEQERGRNGMSLPRRL</sequence>
<feature type="signal peptide" evidence="3">
    <location>
        <begin position="1"/>
        <end position="23"/>
    </location>
</feature>
<feature type="chain" id="PRO_5025328433" evidence="3">
    <location>
        <begin position="24"/>
        <end position="207"/>
    </location>
</feature>
<keyword evidence="3" id="KW-0732">Signal</keyword>
<evidence type="ECO:0000256" key="2">
    <source>
        <dbReference type="SAM" id="Phobius"/>
    </source>
</evidence>
<feature type="region of interest" description="Disordered" evidence="1">
    <location>
        <begin position="186"/>
        <end position="207"/>
    </location>
</feature>
<name>A0A6A6J3E8_9PLEO</name>
<reference evidence="4" key="1">
    <citation type="journal article" date="2020" name="Stud. Mycol.">
        <title>101 Dothideomycetes genomes: a test case for predicting lifestyles and emergence of pathogens.</title>
        <authorList>
            <person name="Haridas S."/>
            <person name="Albert R."/>
            <person name="Binder M."/>
            <person name="Bloem J."/>
            <person name="Labutti K."/>
            <person name="Salamov A."/>
            <person name="Andreopoulos B."/>
            <person name="Baker S."/>
            <person name="Barry K."/>
            <person name="Bills G."/>
            <person name="Bluhm B."/>
            <person name="Cannon C."/>
            <person name="Castanera R."/>
            <person name="Culley D."/>
            <person name="Daum C."/>
            <person name="Ezra D."/>
            <person name="Gonzalez J."/>
            <person name="Henrissat B."/>
            <person name="Kuo A."/>
            <person name="Liang C."/>
            <person name="Lipzen A."/>
            <person name="Lutzoni F."/>
            <person name="Magnuson J."/>
            <person name="Mondo S."/>
            <person name="Nolan M."/>
            <person name="Ohm R."/>
            <person name="Pangilinan J."/>
            <person name="Park H.-J."/>
            <person name="Ramirez L."/>
            <person name="Alfaro M."/>
            <person name="Sun H."/>
            <person name="Tritt A."/>
            <person name="Yoshinaga Y."/>
            <person name="Zwiers L.-H."/>
            <person name="Turgeon B."/>
            <person name="Goodwin S."/>
            <person name="Spatafora J."/>
            <person name="Crous P."/>
            <person name="Grigoriev I."/>
        </authorList>
    </citation>
    <scope>NUCLEOTIDE SEQUENCE</scope>
    <source>
        <strain evidence="4">CBS 122368</strain>
    </source>
</reference>
<keyword evidence="5" id="KW-1185">Reference proteome</keyword>
<keyword evidence="2" id="KW-1133">Transmembrane helix</keyword>
<evidence type="ECO:0000256" key="1">
    <source>
        <dbReference type="SAM" id="MobiDB-lite"/>
    </source>
</evidence>
<organism evidence="4 5">
    <name type="scientific">Trematosphaeria pertusa</name>
    <dbReference type="NCBI Taxonomy" id="390896"/>
    <lineage>
        <taxon>Eukaryota</taxon>
        <taxon>Fungi</taxon>
        <taxon>Dikarya</taxon>
        <taxon>Ascomycota</taxon>
        <taxon>Pezizomycotina</taxon>
        <taxon>Dothideomycetes</taxon>
        <taxon>Pleosporomycetidae</taxon>
        <taxon>Pleosporales</taxon>
        <taxon>Massarineae</taxon>
        <taxon>Trematosphaeriaceae</taxon>
        <taxon>Trematosphaeria</taxon>
    </lineage>
</organism>
<dbReference type="RefSeq" id="XP_033692160.1">
    <property type="nucleotide sequence ID" value="XM_033826426.1"/>
</dbReference>
<evidence type="ECO:0000313" key="4">
    <source>
        <dbReference type="EMBL" id="KAF2257156.1"/>
    </source>
</evidence>
<keyword evidence="2" id="KW-0472">Membrane</keyword>
<dbReference type="OrthoDB" id="3799930at2759"/>
<evidence type="ECO:0000256" key="3">
    <source>
        <dbReference type="SAM" id="SignalP"/>
    </source>
</evidence>
<accession>A0A6A6J3E8</accession>
<dbReference type="EMBL" id="ML987189">
    <property type="protein sequence ID" value="KAF2257156.1"/>
    <property type="molecule type" value="Genomic_DNA"/>
</dbReference>
<keyword evidence="2" id="KW-0812">Transmembrane</keyword>
<dbReference type="GeneID" id="54579756"/>
<proteinExistence type="predicted"/>
<evidence type="ECO:0000313" key="5">
    <source>
        <dbReference type="Proteomes" id="UP000800094"/>
    </source>
</evidence>
<feature type="transmembrane region" description="Helical" evidence="2">
    <location>
        <begin position="123"/>
        <end position="146"/>
    </location>
</feature>
<gene>
    <name evidence="4" type="ORF">BU26DRAFT_499703</name>
</gene>
<dbReference type="AlphaFoldDB" id="A0A6A6J3E8"/>